<evidence type="ECO:0000313" key="3">
    <source>
        <dbReference type="Proteomes" id="UP001520878"/>
    </source>
</evidence>
<keyword evidence="1" id="KW-0472">Membrane</keyword>
<feature type="transmembrane region" description="Helical" evidence="1">
    <location>
        <begin position="130"/>
        <end position="150"/>
    </location>
</feature>
<feature type="transmembrane region" description="Helical" evidence="1">
    <location>
        <begin position="20"/>
        <end position="38"/>
    </location>
</feature>
<dbReference type="PANTHER" id="PTHR28026">
    <property type="entry name" value="DUF962 DOMAIN PROTEIN (AFU_ORTHOLOGUE AFUA_8G05310)"/>
    <property type="match status" value="1"/>
</dbReference>
<name>A0ABS8G7N2_9ALTE</name>
<keyword evidence="1" id="KW-1133">Transmembrane helix</keyword>
<protein>
    <submittedName>
        <fullName evidence="2">DUF962 domain-containing protein</fullName>
    </submittedName>
</protein>
<proteinExistence type="predicted"/>
<comment type="caution">
    <text evidence="2">The sequence shown here is derived from an EMBL/GenBank/DDBJ whole genome shotgun (WGS) entry which is preliminary data.</text>
</comment>
<evidence type="ECO:0000256" key="1">
    <source>
        <dbReference type="SAM" id="Phobius"/>
    </source>
</evidence>
<sequence>MTFVEHLANYAAYHRDPRNIATHLIGVPVIVFAVMVLLSRPGFELFGFSLTPATLCFVATLLFYARLSLRFAAIMGILMGLGLVGAHAVAKGSTLQWLSTGIGLFVGGWIVQFIGHYYEGKKPAFVDDLIGLLIGPLFVTVEVLFMLGLCPVLRTDVEARVGPVRRREVTG</sequence>
<dbReference type="Pfam" id="PF06127">
    <property type="entry name" value="Mpo1-like"/>
    <property type="match status" value="1"/>
</dbReference>
<reference evidence="2 3" key="1">
    <citation type="submission" date="2021-10" db="EMBL/GenBank/DDBJ databases">
        <title>Draft genome of Aestuariibacter halophilus JC2043.</title>
        <authorList>
            <person name="Emsley S.A."/>
            <person name="Pfannmuller K.M."/>
            <person name="Ushijima B."/>
            <person name="Saw J.H."/>
            <person name="Videau P."/>
        </authorList>
    </citation>
    <scope>NUCLEOTIDE SEQUENCE [LARGE SCALE GENOMIC DNA]</scope>
    <source>
        <strain evidence="2 3">JC2043</strain>
    </source>
</reference>
<dbReference type="Proteomes" id="UP001520878">
    <property type="component" value="Unassembled WGS sequence"/>
</dbReference>
<dbReference type="InterPro" id="IPR009305">
    <property type="entry name" value="Mpo1-like"/>
</dbReference>
<feature type="transmembrane region" description="Helical" evidence="1">
    <location>
        <begin position="71"/>
        <end position="90"/>
    </location>
</feature>
<dbReference type="RefSeq" id="WP_229159976.1">
    <property type="nucleotide sequence ID" value="NZ_JAJEWP010000002.1"/>
</dbReference>
<feature type="transmembrane region" description="Helical" evidence="1">
    <location>
        <begin position="45"/>
        <end position="65"/>
    </location>
</feature>
<accession>A0ABS8G7N2</accession>
<keyword evidence="1" id="KW-0812">Transmembrane</keyword>
<gene>
    <name evidence="2" type="ORF">LJ739_09850</name>
</gene>
<dbReference type="PANTHER" id="PTHR28026:SF9">
    <property type="entry name" value="2-HYDROXY-PALMITIC ACID DIOXYGENASE MPO1"/>
    <property type="match status" value="1"/>
</dbReference>
<dbReference type="EMBL" id="JAJEWP010000002">
    <property type="protein sequence ID" value="MCC2616543.1"/>
    <property type="molecule type" value="Genomic_DNA"/>
</dbReference>
<evidence type="ECO:0000313" key="2">
    <source>
        <dbReference type="EMBL" id="MCC2616543.1"/>
    </source>
</evidence>
<organism evidence="2 3">
    <name type="scientific">Fluctibacter halophilus</name>
    <dbReference type="NCBI Taxonomy" id="226011"/>
    <lineage>
        <taxon>Bacteria</taxon>
        <taxon>Pseudomonadati</taxon>
        <taxon>Pseudomonadota</taxon>
        <taxon>Gammaproteobacteria</taxon>
        <taxon>Alteromonadales</taxon>
        <taxon>Alteromonadaceae</taxon>
        <taxon>Fluctibacter</taxon>
    </lineage>
</organism>
<feature type="transmembrane region" description="Helical" evidence="1">
    <location>
        <begin position="97"/>
        <end position="118"/>
    </location>
</feature>
<keyword evidence="3" id="KW-1185">Reference proteome</keyword>